<organism evidence="6 7">
    <name type="scientific">Streptomyces lancefieldiae</name>
    <dbReference type="NCBI Taxonomy" id="3075520"/>
    <lineage>
        <taxon>Bacteria</taxon>
        <taxon>Bacillati</taxon>
        <taxon>Actinomycetota</taxon>
        <taxon>Actinomycetes</taxon>
        <taxon>Kitasatosporales</taxon>
        <taxon>Streptomycetaceae</taxon>
        <taxon>Streptomyces</taxon>
    </lineage>
</organism>
<dbReference type="Proteomes" id="UP001180724">
    <property type="component" value="Unassembled WGS sequence"/>
</dbReference>
<evidence type="ECO:0000313" key="6">
    <source>
        <dbReference type="EMBL" id="MDT0609257.1"/>
    </source>
</evidence>
<evidence type="ECO:0000259" key="5">
    <source>
        <dbReference type="PROSITE" id="PS50931"/>
    </source>
</evidence>
<dbReference type="Pfam" id="PF03466">
    <property type="entry name" value="LysR_substrate"/>
    <property type="match status" value="1"/>
</dbReference>
<dbReference type="InterPro" id="IPR036390">
    <property type="entry name" value="WH_DNA-bd_sf"/>
</dbReference>
<evidence type="ECO:0000313" key="7">
    <source>
        <dbReference type="Proteomes" id="UP001180724"/>
    </source>
</evidence>
<evidence type="ECO:0000256" key="2">
    <source>
        <dbReference type="ARBA" id="ARBA00023015"/>
    </source>
</evidence>
<comment type="caution">
    <text evidence="6">The sequence shown here is derived from an EMBL/GenBank/DDBJ whole genome shotgun (WGS) entry which is preliminary data.</text>
</comment>
<dbReference type="Pfam" id="PF00126">
    <property type="entry name" value="HTH_1"/>
    <property type="match status" value="1"/>
</dbReference>
<dbReference type="SUPFAM" id="SSF53850">
    <property type="entry name" value="Periplasmic binding protein-like II"/>
    <property type="match status" value="1"/>
</dbReference>
<evidence type="ECO:0000256" key="1">
    <source>
        <dbReference type="ARBA" id="ARBA00009437"/>
    </source>
</evidence>
<dbReference type="InterPro" id="IPR000847">
    <property type="entry name" value="LysR_HTH_N"/>
</dbReference>
<protein>
    <submittedName>
        <fullName evidence="6">LysR family transcriptional regulator</fullName>
    </submittedName>
</protein>
<dbReference type="Gene3D" id="1.10.10.10">
    <property type="entry name" value="Winged helix-like DNA-binding domain superfamily/Winged helix DNA-binding domain"/>
    <property type="match status" value="1"/>
</dbReference>
<dbReference type="PROSITE" id="PS50931">
    <property type="entry name" value="HTH_LYSR"/>
    <property type="match status" value="1"/>
</dbReference>
<comment type="similarity">
    <text evidence="1">Belongs to the LysR transcriptional regulatory family.</text>
</comment>
<dbReference type="RefSeq" id="WP_311570839.1">
    <property type="nucleotide sequence ID" value="NZ_JAVRFH010000002.1"/>
</dbReference>
<dbReference type="PRINTS" id="PR00039">
    <property type="entry name" value="HTHLYSR"/>
</dbReference>
<keyword evidence="7" id="KW-1185">Reference proteome</keyword>
<dbReference type="PANTHER" id="PTHR30118">
    <property type="entry name" value="HTH-TYPE TRANSCRIPTIONAL REGULATOR LEUO-RELATED"/>
    <property type="match status" value="1"/>
</dbReference>
<dbReference type="EMBL" id="JAVRFH010000002">
    <property type="protein sequence ID" value="MDT0609257.1"/>
    <property type="molecule type" value="Genomic_DNA"/>
</dbReference>
<dbReference type="InterPro" id="IPR036388">
    <property type="entry name" value="WH-like_DNA-bd_sf"/>
</dbReference>
<evidence type="ECO:0000256" key="4">
    <source>
        <dbReference type="ARBA" id="ARBA00023163"/>
    </source>
</evidence>
<keyword evidence="3" id="KW-0238">DNA-binding</keyword>
<keyword evidence="4" id="KW-0804">Transcription</keyword>
<dbReference type="InterPro" id="IPR005119">
    <property type="entry name" value="LysR_subst-bd"/>
</dbReference>
<feature type="domain" description="HTH lysR-type" evidence="5">
    <location>
        <begin position="4"/>
        <end position="61"/>
    </location>
</feature>
<dbReference type="Gene3D" id="3.40.190.10">
    <property type="entry name" value="Periplasmic binding protein-like II"/>
    <property type="match status" value="2"/>
</dbReference>
<dbReference type="InterPro" id="IPR050389">
    <property type="entry name" value="LysR-type_TF"/>
</dbReference>
<proteinExistence type="inferred from homology"/>
<sequence length="313" mass="34509">MGTFDLNLARVFVLLYETGSVTATAETLHVTQPTVSYSLGKLRRHFDDELFRRNGRGLTPTAGARRLYEPLQRALAEIDGTVRQGDAFDAGTMSGRFTIALSDLGEATLLPRLLAAAREHAPGVSFTVRPFDVEDAESQLRRGDLDAFVATPVITSHLTVRIPLFRERYVLMVAADHPRIRGDEVTPADLAAEHHATVFGPSGHVAPRAALAAHGLLERVAVDATRFSMLPYLLEQTDLIAIVPEYVGEVFTASHRVRLVRLPFETEPIEIALYARHESSRSPAQRWLVQFMAEVLGEQVSPAQLPPTATGWR</sequence>
<name>A0ABU3AI93_9ACTN</name>
<dbReference type="SUPFAM" id="SSF46785">
    <property type="entry name" value="Winged helix' DNA-binding domain"/>
    <property type="match status" value="1"/>
</dbReference>
<accession>A0ABU3AI93</accession>
<gene>
    <name evidence="6" type="ORF">RM812_03270</name>
</gene>
<dbReference type="CDD" id="cd08459">
    <property type="entry name" value="PBP2_DntR_NahR_LinR_like"/>
    <property type="match status" value="1"/>
</dbReference>
<evidence type="ECO:0000256" key="3">
    <source>
        <dbReference type="ARBA" id="ARBA00023125"/>
    </source>
</evidence>
<reference evidence="6" key="1">
    <citation type="submission" date="2024-05" db="EMBL/GenBank/DDBJ databases">
        <title>30 novel species of actinomycetes from the DSMZ collection.</title>
        <authorList>
            <person name="Nouioui I."/>
        </authorList>
    </citation>
    <scope>NUCLEOTIDE SEQUENCE</scope>
    <source>
        <strain evidence="6">DSM 40712</strain>
    </source>
</reference>
<dbReference type="PANTHER" id="PTHR30118:SF15">
    <property type="entry name" value="TRANSCRIPTIONAL REGULATORY PROTEIN"/>
    <property type="match status" value="1"/>
</dbReference>
<keyword evidence="2" id="KW-0805">Transcription regulation</keyword>